<dbReference type="Proteomes" id="UP000000925">
    <property type="component" value="Chromosome"/>
</dbReference>
<dbReference type="HOGENOM" id="CLU_873881_0_0_0"/>
<feature type="repeat" description="TPR" evidence="3">
    <location>
        <begin position="92"/>
        <end position="125"/>
    </location>
</feature>
<keyword evidence="6" id="KW-1185">Reference proteome</keyword>
<proteinExistence type="predicted"/>
<evidence type="ECO:0000256" key="3">
    <source>
        <dbReference type="PROSITE-ProRule" id="PRU00339"/>
    </source>
</evidence>
<dbReference type="eggNOG" id="COG0457">
    <property type="taxonomic scope" value="Bacteria"/>
</dbReference>
<accession>D5EJY4</accession>
<dbReference type="PANTHER" id="PTHR44943:SF4">
    <property type="entry name" value="TPR REPEAT-CONTAINING PROTEIN MJ0798"/>
    <property type="match status" value="1"/>
</dbReference>
<dbReference type="OrthoDB" id="187842at2"/>
<evidence type="ECO:0000256" key="4">
    <source>
        <dbReference type="SAM" id="SignalP"/>
    </source>
</evidence>
<reference evidence="5 6" key="1">
    <citation type="journal article" date="2010" name="Stand. Genomic Sci.">
        <title>Complete genome sequence of Coraliomargarita akajimensis type strain (04OKA010-24).</title>
        <authorList>
            <person name="Mavromatis K."/>
            <person name="Abt B."/>
            <person name="Brambilla E."/>
            <person name="Lapidus A."/>
            <person name="Copeland A."/>
            <person name="Deshpande S."/>
            <person name="Nolan M."/>
            <person name="Lucas S."/>
            <person name="Tice H."/>
            <person name="Cheng J.F."/>
            <person name="Han C."/>
            <person name="Detter J.C."/>
            <person name="Woyke T."/>
            <person name="Goodwin L."/>
            <person name="Pitluck S."/>
            <person name="Held B."/>
            <person name="Brettin T."/>
            <person name="Tapia R."/>
            <person name="Ivanova N."/>
            <person name="Mikhailova N."/>
            <person name="Pati A."/>
            <person name="Liolios K."/>
            <person name="Chen A."/>
            <person name="Palaniappan K."/>
            <person name="Land M."/>
            <person name="Hauser L."/>
            <person name="Chang Y.J."/>
            <person name="Jeffries C.D."/>
            <person name="Rohde M."/>
            <person name="Goker M."/>
            <person name="Bristow J."/>
            <person name="Eisen J.A."/>
            <person name="Markowitz V."/>
            <person name="Hugenholtz P."/>
            <person name="Klenk H.P."/>
            <person name="Kyrpides N.C."/>
        </authorList>
    </citation>
    <scope>NUCLEOTIDE SEQUENCE [LARGE SCALE GENOMIC DNA]</scope>
    <source>
        <strain evidence="6">DSM 45221 / IAM 15411 / JCM 23193 / KCTC 12865</strain>
    </source>
</reference>
<dbReference type="EMBL" id="CP001998">
    <property type="protein sequence ID" value="ADE54733.1"/>
    <property type="molecule type" value="Genomic_DNA"/>
</dbReference>
<organism evidence="5 6">
    <name type="scientific">Coraliomargarita akajimensis (strain DSM 45221 / IAM 15411 / JCM 23193 / KCTC 12865 / 04OKA010-24)</name>
    <dbReference type="NCBI Taxonomy" id="583355"/>
    <lineage>
        <taxon>Bacteria</taxon>
        <taxon>Pseudomonadati</taxon>
        <taxon>Verrucomicrobiota</taxon>
        <taxon>Opitutia</taxon>
        <taxon>Puniceicoccales</taxon>
        <taxon>Coraliomargaritaceae</taxon>
        <taxon>Coraliomargarita</taxon>
    </lineage>
</organism>
<sequence length="291" mass="32998">MRSAPPRPKLALIHSLLILVALCSGTAHAELLSDAKPSFASERLLRIAETEAKIYQKLAENPDFYSDEDLDRRIRELIQSYHTYLSDHPKDPEAFVLYGKLLRRVGRDEEAFNAFLKADALDPRIAVVKQQLGTYLAETGKAESALTFYLLAVELDPKTAIYHYGLGELLLNFGGTYIQNGIYTRDAIDREMMKCFQTAAGLEPDNFSYQMRVGEAYYDIASPDWKAAILHWNQLREQADSAVMEQVIDLHRAKVLGMLGRYDDARILIESVSSPALQMSRQQVLDYINQF</sequence>
<dbReference type="STRING" id="583355.Caka_1714"/>
<dbReference type="Gene3D" id="1.25.40.10">
    <property type="entry name" value="Tetratricopeptide repeat domain"/>
    <property type="match status" value="1"/>
</dbReference>
<evidence type="ECO:0000313" key="6">
    <source>
        <dbReference type="Proteomes" id="UP000000925"/>
    </source>
</evidence>
<keyword evidence="4" id="KW-0732">Signal</keyword>
<evidence type="ECO:0000313" key="5">
    <source>
        <dbReference type="EMBL" id="ADE54733.1"/>
    </source>
</evidence>
<evidence type="ECO:0000256" key="1">
    <source>
        <dbReference type="ARBA" id="ARBA00022737"/>
    </source>
</evidence>
<feature type="chain" id="PRO_5003071541" evidence="4">
    <location>
        <begin position="30"/>
        <end position="291"/>
    </location>
</feature>
<dbReference type="PANTHER" id="PTHR44943">
    <property type="entry name" value="CELLULOSE SYNTHASE OPERON PROTEIN C"/>
    <property type="match status" value="1"/>
</dbReference>
<gene>
    <name evidence="5" type="ordered locus">Caka_1714</name>
</gene>
<dbReference type="Pfam" id="PF13181">
    <property type="entry name" value="TPR_8"/>
    <property type="match status" value="2"/>
</dbReference>
<feature type="signal peptide" evidence="4">
    <location>
        <begin position="1"/>
        <end position="29"/>
    </location>
</feature>
<feature type="repeat" description="TPR" evidence="3">
    <location>
        <begin position="126"/>
        <end position="159"/>
    </location>
</feature>
<dbReference type="AlphaFoldDB" id="D5EJY4"/>
<dbReference type="SUPFAM" id="SSF48452">
    <property type="entry name" value="TPR-like"/>
    <property type="match status" value="1"/>
</dbReference>
<dbReference type="InterPro" id="IPR011990">
    <property type="entry name" value="TPR-like_helical_dom_sf"/>
</dbReference>
<dbReference type="PROSITE" id="PS50005">
    <property type="entry name" value="TPR"/>
    <property type="match status" value="2"/>
</dbReference>
<keyword evidence="2 3" id="KW-0802">TPR repeat</keyword>
<evidence type="ECO:0000256" key="2">
    <source>
        <dbReference type="ARBA" id="ARBA00022803"/>
    </source>
</evidence>
<dbReference type="InterPro" id="IPR051685">
    <property type="entry name" value="Ycf3/AcsC/BcsC/TPR_MFPF"/>
</dbReference>
<protein>
    <submittedName>
        <fullName evidence="5">TPR repeat-containing protein</fullName>
    </submittedName>
</protein>
<dbReference type="KEGG" id="caa:Caka_1714"/>
<dbReference type="InterPro" id="IPR019734">
    <property type="entry name" value="TPR_rpt"/>
</dbReference>
<keyword evidence="1" id="KW-0677">Repeat</keyword>
<name>D5EJY4_CORAD</name>
<dbReference type="RefSeq" id="WP_013043455.1">
    <property type="nucleotide sequence ID" value="NC_014008.1"/>
</dbReference>